<dbReference type="EMBL" id="HBDW01002643">
    <property type="protein sequence ID" value="CAD8218413.1"/>
    <property type="molecule type" value="Transcribed_RNA"/>
</dbReference>
<protein>
    <submittedName>
        <fullName evidence="1">Uncharacterized protein</fullName>
    </submittedName>
</protein>
<proteinExistence type="predicted"/>
<evidence type="ECO:0000313" key="1">
    <source>
        <dbReference type="EMBL" id="CAD8218413.1"/>
    </source>
</evidence>
<dbReference type="GO" id="GO:0005634">
    <property type="term" value="C:nucleus"/>
    <property type="evidence" value="ECO:0007669"/>
    <property type="project" value="InterPro"/>
</dbReference>
<accession>A0A7R9XNA7</accession>
<dbReference type="Gene3D" id="2.60.40.1490">
    <property type="entry name" value="Histone chaperone ASF1-like"/>
    <property type="match status" value="1"/>
</dbReference>
<dbReference type="AlphaFoldDB" id="A0A7R9XNA7"/>
<organism evidence="1">
    <name type="scientific">Pycnococcus provasolii</name>
    <dbReference type="NCBI Taxonomy" id="41880"/>
    <lineage>
        <taxon>Eukaryota</taxon>
        <taxon>Viridiplantae</taxon>
        <taxon>Chlorophyta</taxon>
        <taxon>Pseudoscourfieldiophyceae</taxon>
        <taxon>Pseudoscourfieldiales</taxon>
        <taxon>Pycnococcaceae</taxon>
        <taxon>Pycnococcus</taxon>
    </lineage>
</organism>
<gene>
    <name evidence="1" type="ORF">PPRO1472_LOCUS1857</name>
</gene>
<name>A0A7R9XNA7_9CHLO</name>
<dbReference type="GO" id="GO:0006325">
    <property type="term" value="P:chromatin organization"/>
    <property type="evidence" value="ECO:0007669"/>
    <property type="project" value="InterPro"/>
</dbReference>
<reference evidence="1" key="1">
    <citation type="submission" date="2021-01" db="EMBL/GenBank/DDBJ databases">
        <authorList>
            <person name="Corre E."/>
            <person name="Pelletier E."/>
            <person name="Niang G."/>
            <person name="Scheremetjew M."/>
            <person name="Finn R."/>
            <person name="Kale V."/>
            <person name="Holt S."/>
            <person name="Cochrane G."/>
            <person name="Meng A."/>
            <person name="Brown T."/>
            <person name="Cohen L."/>
        </authorList>
    </citation>
    <scope>NUCLEOTIDE SEQUENCE</scope>
    <source>
        <strain evidence="1">RCC251</strain>
    </source>
</reference>
<dbReference type="InterPro" id="IPR036747">
    <property type="entry name" value="ASF1-like_sf"/>
</dbReference>
<sequence length="137" mass="14697">MASAPTVTVQSLSISPNDCALSDPLTLAMSFSLDAACPSSSWEITYLVDMTGNRHIIHLGNTATEDYAPGTHSFEFTSPPMDLSGVKKSWLNNAGMLCLTLKSSSGEDIMQVSCVTMVRKASDGTFIRNVMSPLEED</sequence>